<comment type="caution">
    <text evidence="18">Lacks conserved residue(s) required for the propagation of feature annotation.</text>
</comment>
<evidence type="ECO:0000256" key="1">
    <source>
        <dbReference type="ARBA" id="ARBA00000013"/>
    </source>
</evidence>
<evidence type="ECO:0000256" key="14">
    <source>
        <dbReference type="ARBA" id="ARBA00025153"/>
    </source>
</evidence>
<dbReference type="KEGG" id="pef:A7E78_08890"/>
<dbReference type="InterPro" id="IPR000631">
    <property type="entry name" value="CARKD"/>
</dbReference>
<feature type="binding site" evidence="17">
    <location>
        <position position="447"/>
    </location>
    <ligand>
        <name>(6S)-NADPHX</name>
        <dbReference type="ChEBI" id="CHEBI:64076"/>
    </ligand>
</feature>
<evidence type="ECO:0000256" key="19">
    <source>
        <dbReference type="PIRNR" id="PIRNR017184"/>
    </source>
</evidence>
<dbReference type="Gene3D" id="3.40.1190.20">
    <property type="match status" value="1"/>
</dbReference>
<evidence type="ECO:0000256" key="2">
    <source>
        <dbReference type="ARBA" id="ARBA00000909"/>
    </source>
</evidence>
<dbReference type="PROSITE" id="PS01050">
    <property type="entry name" value="YJEF_C_2"/>
    <property type="match status" value="1"/>
</dbReference>
<dbReference type="GO" id="GO:0052855">
    <property type="term" value="F:ADP-dependent NAD(P)H-hydrate dehydratase activity"/>
    <property type="evidence" value="ECO:0007669"/>
    <property type="project" value="UniProtKB-UniRule"/>
</dbReference>
<dbReference type="PROSITE" id="PS51385">
    <property type="entry name" value="YJEF_N"/>
    <property type="match status" value="1"/>
</dbReference>
<dbReference type="HAMAP" id="MF_01965">
    <property type="entry name" value="NADHX_dehydratase"/>
    <property type="match status" value="1"/>
</dbReference>
<evidence type="ECO:0000256" key="3">
    <source>
        <dbReference type="ARBA" id="ARBA00006001"/>
    </source>
</evidence>
<comment type="similarity">
    <text evidence="3 19">In the N-terminal section; belongs to the NnrE/AIBP family.</text>
</comment>
<dbReference type="CDD" id="cd01171">
    <property type="entry name" value="YXKO-related"/>
    <property type="match status" value="1"/>
</dbReference>
<comment type="function">
    <text evidence="18">Catalyzes the epimerization of the S- and R-forms of NAD(P)HX, a damaged form of NAD(P)H that is a result of enzymatic or heat-dependent hydration. This is a prerequisite for the S-specific NAD(P)H-hydrate dehydratase to allow the repair of both epimers of NAD(P)HX.</text>
</comment>
<keyword evidence="12 17" id="KW-0456">Lyase</keyword>
<evidence type="ECO:0000256" key="9">
    <source>
        <dbReference type="ARBA" id="ARBA00022958"/>
    </source>
</evidence>
<dbReference type="AlphaFoldDB" id="A0A1L3GPR6"/>
<evidence type="ECO:0000256" key="10">
    <source>
        <dbReference type="ARBA" id="ARBA00023027"/>
    </source>
</evidence>
<keyword evidence="23" id="KW-1185">Reference proteome</keyword>
<keyword evidence="7 17" id="KW-0067">ATP-binding</keyword>
<dbReference type="GO" id="GO:0005524">
    <property type="term" value="F:ATP binding"/>
    <property type="evidence" value="ECO:0007669"/>
    <property type="project" value="UniProtKB-UniRule"/>
</dbReference>
<keyword evidence="8 17" id="KW-0521">NADP</keyword>
<comment type="similarity">
    <text evidence="4 19">In the C-terminal section; belongs to the NnrD/CARKD family.</text>
</comment>
<proteinExistence type="inferred from homology"/>
<dbReference type="GO" id="GO:0046496">
    <property type="term" value="P:nicotinamide nucleotide metabolic process"/>
    <property type="evidence" value="ECO:0007669"/>
    <property type="project" value="UniProtKB-UniRule"/>
</dbReference>
<dbReference type="EMBL" id="CP015519">
    <property type="protein sequence ID" value="APG27941.1"/>
    <property type="molecule type" value="Genomic_DNA"/>
</dbReference>
<feature type="binding site" evidence="18">
    <location>
        <begin position="131"/>
        <end position="137"/>
    </location>
    <ligand>
        <name>(6S)-NADPHX</name>
        <dbReference type="ChEBI" id="CHEBI:64076"/>
    </ligand>
</feature>
<dbReference type="InterPro" id="IPR036652">
    <property type="entry name" value="YjeF_N_dom_sf"/>
</dbReference>
<dbReference type="Pfam" id="PF03853">
    <property type="entry name" value="YjeF_N"/>
    <property type="match status" value="1"/>
</dbReference>
<evidence type="ECO:0000256" key="6">
    <source>
        <dbReference type="ARBA" id="ARBA00022741"/>
    </source>
</evidence>
<feature type="binding site" evidence="18">
    <location>
        <position position="59"/>
    </location>
    <ligand>
        <name>K(+)</name>
        <dbReference type="ChEBI" id="CHEBI:29103"/>
    </ligand>
</feature>
<dbReference type="Proteomes" id="UP000182517">
    <property type="component" value="Chromosome"/>
</dbReference>
<feature type="binding site" evidence="17">
    <location>
        <position position="446"/>
    </location>
    <ligand>
        <name>AMP</name>
        <dbReference type="ChEBI" id="CHEBI:456215"/>
    </ligand>
</feature>
<feature type="binding site" evidence="17">
    <location>
        <position position="380"/>
    </location>
    <ligand>
        <name>(6S)-NADPHX</name>
        <dbReference type="ChEBI" id="CHEBI:64076"/>
    </ligand>
</feature>
<dbReference type="EC" id="4.2.1.136" evidence="19"/>
<evidence type="ECO:0000256" key="17">
    <source>
        <dbReference type="HAMAP-Rule" id="MF_01965"/>
    </source>
</evidence>
<keyword evidence="13" id="KW-0511">Multifunctional enzyme</keyword>
<evidence type="ECO:0000256" key="4">
    <source>
        <dbReference type="ARBA" id="ARBA00009524"/>
    </source>
</evidence>
<feature type="binding site" evidence="17">
    <location>
        <position position="258"/>
    </location>
    <ligand>
        <name>(6S)-NADPHX</name>
        <dbReference type="ChEBI" id="CHEBI:64076"/>
    </ligand>
</feature>
<comment type="catalytic activity">
    <reaction evidence="1 18 19">
        <text>(6R)-NADHX = (6S)-NADHX</text>
        <dbReference type="Rhea" id="RHEA:32215"/>
        <dbReference type="ChEBI" id="CHEBI:64074"/>
        <dbReference type="ChEBI" id="CHEBI:64075"/>
        <dbReference type="EC" id="5.1.99.6"/>
    </reaction>
</comment>
<evidence type="ECO:0000256" key="15">
    <source>
        <dbReference type="ARBA" id="ARBA00048238"/>
    </source>
</evidence>
<comment type="subunit">
    <text evidence="17">Homotetramer.</text>
</comment>
<comment type="cofactor">
    <cofactor evidence="18 19">
        <name>K(+)</name>
        <dbReference type="ChEBI" id="CHEBI:29103"/>
    </cofactor>
    <text evidence="18 19">Binds 1 potassium ion per subunit.</text>
</comment>
<comment type="similarity">
    <text evidence="17">Belongs to the NnrD/CARKD family.</text>
</comment>
<dbReference type="RefSeq" id="WP_072283904.1">
    <property type="nucleotide sequence ID" value="NZ_CP015519.1"/>
</dbReference>
<evidence type="ECO:0000259" key="20">
    <source>
        <dbReference type="PROSITE" id="PS51383"/>
    </source>
</evidence>
<evidence type="ECO:0000256" key="5">
    <source>
        <dbReference type="ARBA" id="ARBA00022723"/>
    </source>
</evidence>
<keyword evidence="5 18" id="KW-0479">Metal-binding</keyword>
<dbReference type="GO" id="GO:0046872">
    <property type="term" value="F:metal ion binding"/>
    <property type="evidence" value="ECO:0007669"/>
    <property type="project" value="UniProtKB-UniRule"/>
</dbReference>
<dbReference type="Gene3D" id="3.40.50.10260">
    <property type="entry name" value="YjeF N-terminal domain"/>
    <property type="match status" value="1"/>
</dbReference>
<feature type="binding site" evidence="17">
    <location>
        <position position="329"/>
    </location>
    <ligand>
        <name>(6S)-NADPHX</name>
        <dbReference type="ChEBI" id="CHEBI:64076"/>
    </ligand>
</feature>
<dbReference type="PROSITE" id="PS51383">
    <property type="entry name" value="YJEF_C_3"/>
    <property type="match status" value="1"/>
</dbReference>
<dbReference type="InterPro" id="IPR030677">
    <property type="entry name" value="Nnr"/>
</dbReference>
<feature type="binding site" evidence="18">
    <location>
        <position position="127"/>
    </location>
    <ligand>
        <name>K(+)</name>
        <dbReference type="ChEBI" id="CHEBI:29103"/>
    </ligand>
</feature>
<dbReference type="GO" id="GO:0110051">
    <property type="term" value="P:metabolite repair"/>
    <property type="evidence" value="ECO:0007669"/>
    <property type="project" value="TreeGrafter"/>
</dbReference>
<dbReference type="STRING" id="1842532.A7E78_08890"/>
<feature type="binding site" evidence="17">
    <location>
        <begin position="417"/>
        <end position="421"/>
    </location>
    <ligand>
        <name>AMP</name>
        <dbReference type="ChEBI" id="CHEBI:456215"/>
    </ligand>
</feature>
<dbReference type="SUPFAM" id="SSF64153">
    <property type="entry name" value="YjeF N-terminal domain-like"/>
    <property type="match status" value="1"/>
</dbReference>
<keyword evidence="9 18" id="KW-0630">Potassium</keyword>
<dbReference type="OrthoDB" id="9806925at2"/>
<dbReference type="GO" id="GO:0052856">
    <property type="term" value="F:NAD(P)HX epimerase activity"/>
    <property type="evidence" value="ECO:0007669"/>
    <property type="project" value="UniProtKB-UniRule"/>
</dbReference>
<dbReference type="EC" id="5.1.99.6" evidence="19"/>
<evidence type="ECO:0000256" key="8">
    <source>
        <dbReference type="ARBA" id="ARBA00022857"/>
    </source>
</evidence>
<dbReference type="InterPro" id="IPR004443">
    <property type="entry name" value="YjeF_N_dom"/>
</dbReference>
<dbReference type="SUPFAM" id="SSF53613">
    <property type="entry name" value="Ribokinase-like"/>
    <property type="match status" value="1"/>
</dbReference>
<dbReference type="NCBIfam" id="TIGR00197">
    <property type="entry name" value="yjeF_nterm"/>
    <property type="match status" value="1"/>
</dbReference>
<feature type="binding site" evidence="18">
    <location>
        <begin position="58"/>
        <end position="62"/>
    </location>
    <ligand>
        <name>(6S)-NADPHX</name>
        <dbReference type="ChEBI" id="CHEBI:64076"/>
    </ligand>
</feature>
<evidence type="ECO:0000256" key="7">
    <source>
        <dbReference type="ARBA" id="ARBA00022840"/>
    </source>
</evidence>
<evidence type="ECO:0000256" key="12">
    <source>
        <dbReference type="ARBA" id="ARBA00023239"/>
    </source>
</evidence>
<dbReference type="PANTHER" id="PTHR12592">
    <property type="entry name" value="ATP-DEPENDENT (S)-NAD(P)H-HYDRATE DEHYDRATASE FAMILY MEMBER"/>
    <property type="match status" value="1"/>
</dbReference>
<evidence type="ECO:0000256" key="13">
    <source>
        <dbReference type="ARBA" id="ARBA00023268"/>
    </source>
</evidence>
<feature type="binding site" evidence="18">
    <location>
        <position position="160"/>
    </location>
    <ligand>
        <name>(6S)-NADPHX</name>
        <dbReference type="ChEBI" id="CHEBI:64076"/>
    </ligand>
</feature>
<feature type="domain" description="YjeF C-terminal" evidence="20">
    <location>
        <begin position="223"/>
        <end position="506"/>
    </location>
</feature>
<feature type="binding site" evidence="18">
    <location>
        <position position="163"/>
    </location>
    <ligand>
        <name>K(+)</name>
        <dbReference type="ChEBI" id="CHEBI:29103"/>
    </ligand>
</feature>
<reference evidence="22 23" key="1">
    <citation type="journal article" date="2017" name="Genome Announc.">
        <title>Complete Genome Sequences of Two Acetylene-Fermenting Pelobacter acetylenicus Strains.</title>
        <authorList>
            <person name="Sutton J.M."/>
            <person name="Baesman S.M."/>
            <person name="Fierst J.L."/>
            <person name="Poret-Peterson A.T."/>
            <person name="Oremland R.S."/>
            <person name="Dunlap D.S."/>
            <person name="Akob D.M."/>
        </authorList>
    </citation>
    <scope>NUCLEOTIDE SEQUENCE [LARGE SCALE GENOMIC DNA]</scope>
    <source>
        <strain evidence="22 23">SFB93</strain>
    </source>
</reference>
<evidence type="ECO:0000313" key="22">
    <source>
        <dbReference type="EMBL" id="APG27941.1"/>
    </source>
</evidence>
<keyword evidence="11 18" id="KW-0413">Isomerase</keyword>
<organism evidence="22 23">
    <name type="scientific">Syntrophotalea acetylenivorans</name>
    <dbReference type="NCBI Taxonomy" id="1842532"/>
    <lineage>
        <taxon>Bacteria</taxon>
        <taxon>Pseudomonadati</taxon>
        <taxon>Thermodesulfobacteriota</taxon>
        <taxon>Desulfuromonadia</taxon>
        <taxon>Desulfuromonadales</taxon>
        <taxon>Syntrophotaleaceae</taxon>
        <taxon>Syntrophotalea</taxon>
    </lineage>
</organism>
<protein>
    <recommendedName>
        <fullName evidence="19">Bifunctional NAD(P)H-hydrate repair enzyme</fullName>
    </recommendedName>
    <alternativeName>
        <fullName evidence="19">Nicotinamide nucleotide repair protein</fullName>
    </alternativeName>
    <domain>
        <recommendedName>
            <fullName evidence="19">ADP-dependent (S)-NAD(P)H-hydrate dehydratase</fullName>
            <ecNumber evidence="19">4.2.1.136</ecNumber>
        </recommendedName>
        <alternativeName>
            <fullName evidence="19">ADP-dependent NAD(P)HX dehydratase</fullName>
        </alternativeName>
    </domain>
    <domain>
        <recommendedName>
            <fullName evidence="19">NAD(P)H-hydrate epimerase</fullName>
            <ecNumber evidence="19">5.1.99.6</ecNumber>
        </recommendedName>
    </domain>
</protein>
<dbReference type="PANTHER" id="PTHR12592:SF0">
    <property type="entry name" value="ATP-DEPENDENT (S)-NAD(P)H-HYDRATE DEHYDRATASE"/>
    <property type="match status" value="1"/>
</dbReference>
<dbReference type="NCBIfam" id="TIGR00196">
    <property type="entry name" value="yjeF_cterm"/>
    <property type="match status" value="1"/>
</dbReference>
<comment type="cofactor">
    <cofactor evidence="17">
        <name>Mg(2+)</name>
        <dbReference type="ChEBI" id="CHEBI:18420"/>
    </cofactor>
</comment>
<evidence type="ECO:0000313" key="23">
    <source>
        <dbReference type="Proteomes" id="UP000182517"/>
    </source>
</evidence>
<dbReference type="HAMAP" id="MF_01966">
    <property type="entry name" value="NADHX_epimerase"/>
    <property type="match status" value="1"/>
</dbReference>
<accession>A0A1L3GPR6</accession>
<feature type="domain" description="YjeF N-terminal" evidence="21">
    <location>
        <begin position="9"/>
        <end position="217"/>
    </location>
</feature>
<keyword evidence="10 17" id="KW-0520">NAD</keyword>
<comment type="function">
    <text evidence="14 19">Bifunctional enzyme that catalyzes the epimerization of the S- and R-forms of NAD(P)HX and the dehydration of the S-form of NAD(P)HX at the expense of ADP, which is converted to AMP. This allows the repair of both epimers of NAD(P)HX, a damaged form of NAD(P)H that is a result of enzymatic or heat-dependent hydration.</text>
</comment>
<dbReference type="InterPro" id="IPR017953">
    <property type="entry name" value="Carbohydrate_kinase_pred_CS"/>
</dbReference>
<keyword evidence="6 17" id="KW-0547">Nucleotide-binding</keyword>
<name>A0A1L3GPR6_9BACT</name>
<dbReference type="PIRSF" id="PIRSF017184">
    <property type="entry name" value="Nnr"/>
    <property type="match status" value="1"/>
</dbReference>
<evidence type="ECO:0000259" key="21">
    <source>
        <dbReference type="PROSITE" id="PS51385"/>
    </source>
</evidence>
<sequence length="524" mass="54553">MNVSTVNQMRAMDRAAIEQYGIAEELLMENAGQAACTVLQSMAPIAGRRVLIFCGLGNNGGDGLVLARKLHSLSAKVQVYLLGDPNRFTGAARLNLDIVRRLPLNMSQLNACDTLADELTDCDTVVDALFGTGLSREISGLQEQVIELINNSGKPVLSLDIPSGVDGDTGQILGTAVQATATVTFGLPKIGNLLYPGFALCGTLHVSHISFPLALTEDKQLQVAINHPPPLPPRDVTGHKGSFGQALFIAGAASYLGAPRFAALSFLKAGGGYSRLATPETIVPYLSMQAGEVVFVPQLTTHSGSIALSNRAALLELAASQDFAVIGPGLSLDPQSQQLVCELVATLDIPLLIDADGISALCAKPEILQQRTAPTVLTPHLGEMARLTGYSITEIEQDKIGILRQAAAKLQAVIVLKGPHTLIGTPDGQIFINLSGNSGMGSAGTGDTLTGTIAAAFCLGLPFVDAVCKGVLLHGLAGDLAAEALGEDGMTAGDILDYLPTALQMERNGLPASLALRYSGPLPV</sequence>
<comment type="similarity">
    <text evidence="18">Belongs to the NnrE/AIBP family.</text>
</comment>
<dbReference type="InterPro" id="IPR029056">
    <property type="entry name" value="Ribokinase-like"/>
</dbReference>
<comment type="catalytic activity">
    <reaction evidence="15 17 19">
        <text>(6S)-NADHX + ADP = AMP + phosphate + NADH + H(+)</text>
        <dbReference type="Rhea" id="RHEA:32223"/>
        <dbReference type="ChEBI" id="CHEBI:15378"/>
        <dbReference type="ChEBI" id="CHEBI:43474"/>
        <dbReference type="ChEBI" id="CHEBI:57945"/>
        <dbReference type="ChEBI" id="CHEBI:64074"/>
        <dbReference type="ChEBI" id="CHEBI:456215"/>
        <dbReference type="ChEBI" id="CHEBI:456216"/>
        <dbReference type="EC" id="4.2.1.136"/>
    </reaction>
</comment>
<evidence type="ECO:0000256" key="16">
    <source>
        <dbReference type="ARBA" id="ARBA00049209"/>
    </source>
</evidence>
<gene>
    <name evidence="17" type="primary">nnrD</name>
    <name evidence="18" type="synonym">nnrE</name>
    <name evidence="22" type="ORF">A7E78_08890</name>
</gene>
<comment type="catalytic activity">
    <reaction evidence="16 17 19">
        <text>(6S)-NADPHX + ADP = AMP + phosphate + NADPH + H(+)</text>
        <dbReference type="Rhea" id="RHEA:32235"/>
        <dbReference type="ChEBI" id="CHEBI:15378"/>
        <dbReference type="ChEBI" id="CHEBI:43474"/>
        <dbReference type="ChEBI" id="CHEBI:57783"/>
        <dbReference type="ChEBI" id="CHEBI:64076"/>
        <dbReference type="ChEBI" id="CHEBI:456215"/>
        <dbReference type="ChEBI" id="CHEBI:456216"/>
        <dbReference type="EC" id="4.2.1.136"/>
    </reaction>
</comment>
<evidence type="ECO:0000256" key="11">
    <source>
        <dbReference type="ARBA" id="ARBA00023235"/>
    </source>
</evidence>
<evidence type="ECO:0000256" key="18">
    <source>
        <dbReference type="HAMAP-Rule" id="MF_01966"/>
    </source>
</evidence>
<dbReference type="Pfam" id="PF01256">
    <property type="entry name" value="Carb_kinase"/>
    <property type="match status" value="1"/>
</dbReference>
<comment type="catalytic activity">
    <reaction evidence="2 18 19">
        <text>(6R)-NADPHX = (6S)-NADPHX</text>
        <dbReference type="Rhea" id="RHEA:32227"/>
        <dbReference type="ChEBI" id="CHEBI:64076"/>
        <dbReference type="ChEBI" id="CHEBI:64077"/>
        <dbReference type="EC" id="5.1.99.6"/>
    </reaction>
</comment>
<comment type="function">
    <text evidence="17">Catalyzes the dehydration of the S-form of NAD(P)HX at the expense of ADP, which is converted to AMP. Together with NAD(P)HX epimerase, which catalyzes the epimerization of the S- and R-forms, the enzyme allows the repair of both epimers of NAD(P)HX, a damaged form of NAD(P)H that is a result of enzymatic or heat-dependent hydration.</text>
</comment>